<keyword evidence="3" id="KW-1185">Reference proteome</keyword>
<evidence type="ECO:0000313" key="2">
    <source>
        <dbReference type="EMBL" id="KIO11891.1"/>
    </source>
</evidence>
<dbReference type="InParanoid" id="A0A0C3PS17"/>
<feature type="compositionally biased region" description="Polar residues" evidence="1">
    <location>
        <begin position="106"/>
        <end position="115"/>
    </location>
</feature>
<organism evidence="2 3">
    <name type="scientific">Pisolithus tinctorius Marx 270</name>
    <dbReference type="NCBI Taxonomy" id="870435"/>
    <lineage>
        <taxon>Eukaryota</taxon>
        <taxon>Fungi</taxon>
        <taxon>Dikarya</taxon>
        <taxon>Basidiomycota</taxon>
        <taxon>Agaricomycotina</taxon>
        <taxon>Agaricomycetes</taxon>
        <taxon>Agaricomycetidae</taxon>
        <taxon>Boletales</taxon>
        <taxon>Sclerodermatineae</taxon>
        <taxon>Pisolithaceae</taxon>
        <taxon>Pisolithus</taxon>
    </lineage>
</organism>
<dbReference type="OrthoDB" id="10362706at2759"/>
<protein>
    <submittedName>
        <fullName evidence="2">Uncharacterized protein</fullName>
    </submittedName>
</protein>
<proteinExistence type="predicted"/>
<reference evidence="3" key="2">
    <citation type="submission" date="2015-01" db="EMBL/GenBank/DDBJ databases">
        <title>Evolutionary Origins and Diversification of the Mycorrhizal Mutualists.</title>
        <authorList>
            <consortium name="DOE Joint Genome Institute"/>
            <consortium name="Mycorrhizal Genomics Consortium"/>
            <person name="Kohler A."/>
            <person name="Kuo A."/>
            <person name="Nagy L.G."/>
            <person name="Floudas D."/>
            <person name="Copeland A."/>
            <person name="Barry K.W."/>
            <person name="Cichocki N."/>
            <person name="Veneault-Fourrey C."/>
            <person name="LaButti K."/>
            <person name="Lindquist E.A."/>
            <person name="Lipzen A."/>
            <person name="Lundell T."/>
            <person name="Morin E."/>
            <person name="Murat C."/>
            <person name="Riley R."/>
            <person name="Ohm R."/>
            <person name="Sun H."/>
            <person name="Tunlid A."/>
            <person name="Henrissat B."/>
            <person name="Grigoriev I.V."/>
            <person name="Hibbett D.S."/>
            <person name="Martin F."/>
        </authorList>
    </citation>
    <scope>NUCLEOTIDE SEQUENCE [LARGE SCALE GENOMIC DNA]</scope>
    <source>
        <strain evidence="3">Marx 270</strain>
    </source>
</reference>
<evidence type="ECO:0000313" key="3">
    <source>
        <dbReference type="Proteomes" id="UP000054217"/>
    </source>
</evidence>
<dbReference type="Proteomes" id="UP000054217">
    <property type="component" value="Unassembled WGS sequence"/>
</dbReference>
<evidence type="ECO:0000256" key="1">
    <source>
        <dbReference type="SAM" id="MobiDB-lite"/>
    </source>
</evidence>
<accession>A0A0C3PS17</accession>
<feature type="region of interest" description="Disordered" evidence="1">
    <location>
        <begin position="106"/>
        <end position="126"/>
    </location>
</feature>
<dbReference type="HOGENOM" id="CLU_1670105_0_0_1"/>
<sequence length="158" mass="17943">MRARVQLHRPSRPPTACCQFSPSHDSAPAARFHSVTTMTSFLVLAYEPQDICRDQRYTVSLRWHVCWPLHIPTPTPTRRPPSYEYVPHLSLFKVARHAAITIPNREQTTRCSSNRRLPKQHRDPKNTIQNVGGQQVVCSVPNDPVLRGMTNTPGGGWL</sequence>
<reference evidence="2 3" key="1">
    <citation type="submission" date="2014-04" db="EMBL/GenBank/DDBJ databases">
        <authorList>
            <consortium name="DOE Joint Genome Institute"/>
            <person name="Kuo A."/>
            <person name="Kohler A."/>
            <person name="Costa M.D."/>
            <person name="Nagy L.G."/>
            <person name="Floudas D."/>
            <person name="Copeland A."/>
            <person name="Barry K.W."/>
            <person name="Cichocki N."/>
            <person name="Veneault-Fourrey C."/>
            <person name="LaButti K."/>
            <person name="Lindquist E.A."/>
            <person name="Lipzen A."/>
            <person name="Lundell T."/>
            <person name="Morin E."/>
            <person name="Murat C."/>
            <person name="Sun H."/>
            <person name="Tunlid A."/>
            <person name="Henrissat B."/>
            <person name="Grigoriev I.V."/>
            <person name="Hibbett D.S."/>
            <person name="Martin F."/>
            <person name="Nordberg H.P."/>
            <person name="Cantor M.N."/>
            <person name="Hua S.X."/>
        </authorList>
    </citation>
    <scope>NUCLEOTIDE SEQUENCE [LARGE SCALE GENOMIC DNA]</scope>
    <source>
        <strain evidence="2 3">Marx 270</strain>
    </source>
</reference>
<gene>
    <name evidence="2" type="ORF">M404DRAFT_803645</name>
</gene>
<dbReference type="AlphaFoldDB" id="A0A0C3PS17"/>
<name>A0A0C3PS17_PISTI</name>
<dbReference type="EMBL" id="KN831949">
    <property type="protein sequence ID" value="KIO11891.1"/>
    <property type="molecule type" value="Genomic_DNA"/>
</dbReference>